<keyword evidence="2" id="KW-1185">Reference proteome</keyword>
<organism evidence="1 2">
    <name type="scientific">Rhizopus delemar (strain RA 99-880 / ATCC MYA-4621 / FGSC 9543 / NRRL 43880)</name>
    <name type="common">Mucormycosis agent</name>
    <name type="synonym">Rhizopus arrhizus var. delemar</name>
    <dbReference type="NCBI Taxonomy" id="246409"/>
    <lineage>
        <taxon>Eukaryota</taxon>
        <taxon>Fungi</taxon>
        <taxon>Fungi incertae sedis</taxon>
        <taxon>Mucoromycota</taxon>
        <taxon>Mucoromycotina</taxon>
        <taxon>Mucoromycetes</taxon>
        <taxon>Mucorales</taxon>
        <taxon>Mucorineae</taxon>
        <taxon>Rhizopodaceae</taxon>
        <taxon>Rhizopus</taxon>
    </lineage>
</organism>
<evidence type="ECO:0000313" key="2">
    <source>
        <dbReference type="Proteomes" id="UP000009138"/>
    </source>
</evidence>
<dbReference type="RefSeq" id="XP_067516230.1">
    <property type="nucleotide sequence ID" value="XM_067660129.1"/>
</dbReference>
<dbReference type="GeneID" id="93612510"/>
<gene>
    <name evidence="1" type="ORF">RO3G_05539</name>
</gene>
<evidence type="ECO:0000313" key="1">
    <source>
        <dbReference type="EMBL" id="EIE80834.1"/>
    </source>
</evidence>
<protein>
    <submittedName>
        <fullName evidence="1">Uncharacterized protein</fullName>
    </submittedName>
</protein>
<dbReference type="Proteomes" id="UP000009138">
    <property type="component" value="Unassembled WGS sequence"/>
</dbReference>
<dbReference type="VEuPathDB" id="FungiDB:RO3G_05539"/>
<accession>I1BXA4</accession>
<sequence length="50" mass="5607">MSVVDGFGASCFRKKTFSCRNLHISKWAVAKSTCCCWSCLLLWSITNTSK</sequence>
<dbReference type="EMBL" id="CH476735">
    <property type="protein sequence ID" value="EIE80834.1"/>
    <property type="molecule type" value="Genomic_DNA"/>
</dbReference>
<dbReference type="AlphaFoldDB" id="I1BXA4"/>
<name>I1BXA4_RHIO9</name>
<proteinExistence type="predicted"/>
<reference evidence="1 2" key="1">
    <citation type="journal article" date="2009" name="PLoS Genet.">
        <title>Genomic analysis of the basal lineage fungus Rhizopus oryzae reveals a whole-genome duplication.</title>
        <authorList>
            <person name="Ma L.-J."/>
            <person name="Ibrahim A.S."/>
            <person name="Skory C."/>
            <person name="Grabherr M.G."/>
            <person name="Burger G."/>
            <person name="Butler M."/>
            <person name="Elias M."/>
            <person name="Idnurm A."/>
            <person name="Lang B.F."/>
            <person name="Sone T."/>
            <person name="Abe A."/>
            <person name="Calvo S.E."/>
            <person name="Corrochano L.M."/>
            <person name="Engels R."/>
            <person name="Fu J."/>
            <person name="Hansberg W."/>
            <person name="Kim J.-M."/>
            <person name="Kodira C.D."/>
            <person name="Koehrsen M.J."/>
            <person name="Liu B."/>
            <person name="Miranda-Saavedra D."/>
            <person name="O'Leary S."/>
            <person name="Ortiz-Castellanos L."/>
            <person name="Poulter R."/>
            <person name="Rodriguez-Romero J."/>
            <person name="Ruiz-Herrera J."/>
            <person name="Shen Y.-Q."/>
            <person name="Zeng Q."/>
            <person name="Galagan J."/>
            <person name="Birren B.W."/>
            <person name="Cuomo C.A."/>
            <person name="Wickes B.L."/>
        </authorList>
    </citation>
    <scope>NUCLEOTIDE SEQUENCE [LARGE SCALE GENOMIC DNA]</scope>
    <source>
        <strain evidence="2">RA 99-880 / ATCC MYA-4621 / FGSC 9543 / NRRL 43880</strain>
    </source>
</reference>
<dbReference type="InParanoid" id="I1BXA4"/>